<comment type="caution">
    <text evidence="1">The sequence shown here is derived from an EMBL/GenBank/DDBJ whole genome shotgun (WGS) entry which is preliminary data.</text>
</comment>
<evidence type="ECO:0000313" key="1">
    <source>
        <dbReference type="EMBL" id="GLW57001.1"/>
    </source>
</evidence>
<dbReference type="OrthoDB" id="3873295at2"/>
<sequence length="90" mass="9345">MLALARNADDPQVVGLVPPAGSGLRHLPDGSGKAQHFIIAVHNILIGTAQWSDGRTRDFDTLAGQLSPLCVSVARNIPGWTDSAQSSGTA</sequence>
<organism evidence="1 2">
    <name type="scientific">Kitasatospora phosalacinea</name>
    <dbReference type="NCBI Taxonomy" id="2065"/>
    <lineage>
        <taxon>Bacteria</taxon>
        <taxon>Bacillati</taxon>
        <taxon>Actinomycetota</taxon>
        <taxon>Actinomycetes</taxon>
        <taxon>Kitasatosporales</taxon>
        <taxon>Streptomycetaceae</taxon>
        <taxon>Kitasatospora</taxon>
    </lineage>
</organism>
<name>A0A9W6PLG0_9ACTN</name>
<dbReference type="RefSeq" id="WP_033251795.1">
    <property type="nucleotide sequence ID" value="NZ_BSRX01000033.1"/>
</dbReference>
<protein>
    <submittedName>
        <fullName evidence="1">Uncharacterized protein</fullName>
    </submittedName>
</protein>
<dbReference type="AlphaFoldDB" id="A0A9W6PLG0"/>
<evidence type="ECO:0000313" key="2">
    <source>
        <dbReference type="Proteomes" id="UP001165143"/>
    </source>
</evidence>
<reference evidence="1" key="1">
    <citation type="submission" date="2023-02" db="EMBL/GenBank/DDBJ databases">
        <title>Kitasatospora phosalacinea NBRC 14362.</title>
        <authorList>
            <person name="Ichikawa N."/>
            <person name="Sato H."/>
            <person name="Tonouchi N."/>
        </authorList>
    </citation>
    <scope>NUCLEOTIDE SEQUENCE</scope>
    <source>
        <strain evidence="1">NBRC 14362</strain>
    </source>
</reference>
<dbReference type="Proteomes" id="UP001165143">
    <property type="component" value="Unassembled WGS sequence"/>
</dbReference>
<gene>
    <name evidence="1" type="ORF">Kpho01_50120</name>
</gene>
<accession>A0A9W6PLG0</accession>
<proteinExistence type="predicted"/>
<dbReference type="EMBL" id="BSRX01000033">
    <property type="protein sequence ID" value="GLW57001.1"/>
    <property type="molecule type" value="Genomic_DNA"/>
</dbReference>